<evidence type="ECO:0000313" key="1">
    <source>
        <dbReference type="EMBL" id="KAE9617687.1"/>
    </source>
</evidence>
<name>A0A6A4QVN1_LUPAL</name>
<comment type="caution">
    <text evidence="1">The sequence shown here is derived from an EMBL/GenBank/DDBJ whole genome shotgun (WGS) entry which is preliminary data.</text>
</comment>
<dbReference type="AlphaFoldDB" id="A0A6A4QVN1"/>
<protein>
    <submittedName>
        <fullName evidence="1">Uncharacterized protein</fullName>
    </submittedName>
</protein>
<dbReference type="Proteomes" id="UP000447434">
    <property type="component" value="Chromosome 3"/>
</dbReference>
<evidence type="ECO:0000313" key="2">
    <source>
        <dbReference type="Proteomes" id="UP000447434"/>
    </source>
</evidence>
<accession>A0A6A4QVN1</accession>
<gene>
    <name evidence="1" type="ORF">Lalb_Chr03g0037981</name>
</gene>
<organism evidence="1 2">
    <name type="scientific">Lupinus albus</name>
    <name type="common">White lupine</name>
    <name type="synonym">Lupinus termis</name>
    <dbReference type="NCBI Taxonomy" id="3870"/>
    <lineage>
        <taxon>Eukaryota</taxon>
        <taxon>Viridiplantae</taxon>
        <taxon>Streptophyta</taxon>
        <taxon>Embryophyta</taxon>
        <taxon>Tracheophyta</taxon>
        <taxon>Spermatophyta</taxon>
        <taxon>Magnoliopsida</taxon>
        <taxon>eudicotyledons</taxon>
        <taxon>Gunneridae</taxon>
        <taxon>Pentapetalae</taxon>
        <taxon>rosids</taxon>
        <taxon>fabids</taxon>
        <taxon>Fabales</taxon>
        <taxon>Fabaceae</taxon>
        <taxon>Papilionoideae</taxon>
        <taxon>50 kb inversion clade</taxon>
        <taxon>genistoids sensu lato</taxon>
        <taxon>core genistoids</taxon>
        <taxon>Genisteae</taxon>
        <taxon>Lupinus</taxon>
    </lineage>
</organism>
<sequence>MIVVSIKKIVISIMVIDVKVKLVVMHSKGKTLEWHHADVKSFLVGGKYQSVNG</sequence>
<proteinExistence type="predicted"/>
<dbReference type="EMBL" id="WOCE01000003">
    <property type="protein sequence ID" value="KAE9617687.1"/>
    <property type="molecule type" value="Genomic_DNA"/>
</dbReference>
<reference evidence="2" key="1">
    <citation type="journal article" date="2020" name="Nat. Commun.">
        <title>Genome sequence of the cluster root forming white lupin.</title>
        <authorList>
            <person name="Hufnagel B."/>
            <person name="Marques A."/>
            <person name="Soriano A."/>
            <person name="Marques L."/>
            <person name="Divol F."/>
            <person name="Doumas P."/>
            <person name="Sallet E."/>
            <person name="Mancinotti D."/>
            <person name="Carrere S."/>
            <person name="Marande W."/>
            <person name="Arribat S."/>
            <person name="Keller J."/>
            <person name="Huneau C."/>
            <person name="Blein T."/>
            <person name="Aime D."/>
            <person name="Laguerre M."/>
            <person name="Taylor J."/>
            <person name="Schubert V."/>
            <person name="Nelson M."/>
            <person name="Geu-Flores F."/>
            <person name="Crespi M."/>
            <person name="Gallardo-Guerrero K."/>
            <person name="Delaux P.-M."/>
            <person name="Salse J."/>
            <person name="Berges H."/>
            <person name="Guyot R."/>
            <person name="Gouzy J."/>
            <person name="Peret B."/>
        </authorList>
    </citation>
    <scope>NUCLEOTIDE SEQUENCE [LARGE SCALE GENOMIC DNA]</scope>
    <source>
        <strain evidence="2">cv. Amiga</strain>
    </source>
</reference>
<keyword evidence="2" id="KW-1185">Reference proteome</keyword>